<gene>
    <name evidence="3" type="primary">LOC135193893</name>
</gene>
<feature type="transmembrane region" description="Helical" evidence="1">
    <location>
        <begin position="132"/>
        <end position="152"/>
    </location>
</feature>
<keyword evidence="2" id="KW-1185">Reference proteome</keyword>
<reference evidence="2" key="1">
    <citation type="submission" date="2025-05" db="UniProtKB">
        <authorList>
            <consortium name="RefSeq"/>
        </authorList>
    </citation>
    <scope>NUCLEOTIDE SEQUENCE [LARGE SCALE GENOMIC DNA]</scope>
</reference>
<organism evidence="2 3">
    <name type="scientific">Vanessa tameamea</name>
    <name type="common">Kamehameha butterfly</name>
    <dbReference type="NCBI Taxonomy" id="334116"/>
    <lineage>
        <taxon>Eukaryota</taxon>
        <taxon>Metazoa</taxon>
        <taxon>Ecdysozoa</taxon>
        <taxon>Arthropoda</taxon>
        <taxon>Hexapoda</taxon>
        <taxon>Insecta</taxon>
        <taxon>Pterygota</taxon>
        <taxon>Neoptera</taxon>
        <taxon>Endopterygota</taxon>
        <taxon>Lepidoptera</taxon>
        <taxon>Glossata</taxon>
        <taxon>Ditrysia</taxon>
        <taxon>Papilionoidea</taxon>
        <taxon>Nymphalidae</taxon>
        <taxon>Nymphalinae</taxon>
        <taxon>Vanessa</taxon>
    </lineage>
</organism>
<protein>
    <submittedName>
        <fullName evidence="3">Uncharacterized protein LOC135193893</fullName>
    </submittedName>
</protein>
<dbReference type="RefSeq" id="XP_064074353.1">
    <property type="nucleotide sequence ID" value="XM_064218283.1"/>
</dbReference>
<dbReference type="GeneID" id="135193893"/>
<evidence type="ECO:0000256" key="1">
    <source>
        <dbReference type="SAM" id="Phobius"/>
    </source>
</evidence>
<name>A0ABM4AST4_VANTA</name>
<dbReference type="Proteomes" id="UP001652626">
    <property type="component" value="Chromosome 3"/>
</dbReference>
<sequence>MIVSLSMRVRYLNVALIKLAKLDPGYFPKHYFFDGLYWFEKLDKRNDNKINGSNIYSPYWVITCWVYTSFGFIQLDIFYEEIERTKLICTYILLKNSIPPNVIQLAGSILMTISTRSPIISVYGMFEATAGMFIKLITAMMIYIIIQLHISVSTSKS</sequence>
<keyword evidence="1" id="KW-0472">Membrane</keyword>
<proteinExistence type="predicted"/>
<evidence type="ECO:0000313" key="3">
    <source>
        <dbReference type="RefSeq" id="XP_064074353.1"/>
    </source>
</evidence>
<keyword evidence="1" id="KW-0812">Transmembrane</keyword>
<keyword evidence="1" id="KW-1133">Transmembrane helix</keyword>
<evidence type="ECO:0000313" key="2">
    <source>
        <dbReference type="Proteomes" id="UP001652626"/>
    </source>
</evidence>
<reference evidence="3" key="2">
    <citation type="submission" date="2025-08" db="UniProtKB">
        <authorList>
            <consortium name="RefSeq"/>
        </authorList>
    </citation>
    <scope>IDENTIFICATION</scope>
    <source>
        <tissue evidence="3">Whole body</tissue>
    </source>
</reference>
<accession>A0ABM4AST4</accession>